<protein>
    <recommendedName>
        <fullName evidence="5">Carboxylic ester hydrolase</fullName>
        <ecNumber evidence="5">3.1.1.-</ecNumber>
    </recommendedName>
</protein>
<evidence type="ECO:0000259" key="6">
    <source>
        <dbReference type="Pfam" id="PF00135"/>
    </source>
</evidence>
<organism evidence="7 8">
    <name type="scientific">Nesidiocoris tenuis</name>
    <dbReference type="NCBI Taxonomy" id="355587"/>
    <lineage>
        <taxon>Eukaryota</taxon>
        <taxon>Metazoa</taxon>
        <taxon>Ecdysozoa</taxon>
        <taxon>Arthropoda</taxon>
        <taxon>Hexapoda</taxon>
        <taxon>Insecta</taxon>
        <taxon>Pterygota</taxon>
        <taxon>Neoptera</taxon>
        <taxon>Paraneoptera</taxon>
        <taxon>Hemiptera</taxon>
        <taxon>Heteroptera</taxon>
        <taxon>Panheteroptera</taxon>
        <taxon>Cimicomorpha</taxon>
        <taxon>Miridae</taxon>
        <taxon>Dicyphina</taxon>
        <taxon>Nesidiocoris</taxon>
    </lineage>
</organism>
<dbReference type="EC" id="3.1.1.-" evidence="5"/>
<evidence type="ECO:0000256" key="2">
    <source>
        <dbReference type="ARBA" id="ARBA00022487"/>
    </source>
</evidence>
<proteinExistence type="inferred from homology"/>
<dbReference type="EMBL" id="AP028923">
    <property type="protein sequence ID" value="BET03115.1"/>
    <property type="molecule type" value="Genomic_DNA"/>
</dbReference>
<dbReference type="Pfam" id="PF00135">
    <property type="entry name" value="COesterase"/>
    <property type="match status" value="1"/>
</dbReference>
<keyword evidence="5" id="KW-0732">Signal</keyword>
<feature type="signal peptide" evidence="5">
    <location>
        <begin position="1"/>
        <end position="18"/>
    </location>
</feature>
<evidence type="ECO:0000256" key="1">
    <source>
        <dbReference type="ARBA" id="ARBA00005964"/>
    </source>
</evidence>
<dbReference type="PROSITE" id="PS00122">
    <property type="entry name" value="CARBOXYLESTERASE_B_1"/>
    <property type="match status" value="1"/>
</dbReference>
<keyword evidence="4" id="KW-0325">Glycoprotein</keyword>
<gene>
    <name evidence="7" type="ORF">NTJ_15933</name>
</gene>
<evidence type="ECO:0000313" key="7">
    <source>
        <dbReference type="EMBL" id="BET03115.1"/>
    </source>
</evidence>
<keyword evidence="8" id="KW-1185">Reference proteome</keyword>
<dbReference type="InterPro" id="IPR019826">
    <property type="entry name" value="Carboxylesterase_B_AS"/>
</dbReference>
<evidence type="ECO:0000256" key="3">
    <source>
        <dbReference type="ARBA" id="ARBA00022801"/>
    </source>
</evidence>
<dbReference type="InterPro" id="IPR002018">
    <property type="entry name" value="CarbesteraseB"/>
</dbReference>
<sequence length="552" mass="61767">MLMNVWNMISGALVFALSDYLVPPRNGNVFVRTANGDLEGYTLTSRNGREYLAFSGIPYGEPPVGRLRFRDPIPARGWEGVRKAHQNVRCVGYQFLLPSKSFRYVEGQEDCLTLSVYTHSTNPSALKPVLVHVHGGAFELTFPPVFAWKPTYFMDYDIVVVIVSYRLSLFGFLSFENDDLPGNMGLKDQNLALRWVRDNIARFGGDPSQVTVMGESAGGVSAHYHTIMPASRGLVSKAICQSGSAYAAWALDPPGEARKRALRLAALAGCSHPSIPKMITCLQAMPANDLAQLMEKFHGFWDRDPLVTFKPVVEKPSPTAFITKLPKFWDPVTVPIIAGVASEDGLLKSSNMVLPNYDFDFVTRNIYDLLPESLMYNNSYTRDIHGLSVKIVDRYFGGPKVFSAKDEPIFAQLYSDVFFRYPLALGVEKMENDVYLYVNGFAYGKVAVITPGRTFHVLEMFHLFGVDSRVDIPLPNDANLDFSKDLVQLWTNFVIYGNPNGLSGTRWRKSPKSSDNLDFLYFTNTSSSMVSGLYADNIRFLRNSGFNELVDR</sequence>
<feature type="chain" id="PRO_5045008950" description="Carboxylic ester hydrolase" evidence="5">
    <location>
        <begin position="19"/>
        <end position="552"/>
    </location>
</feature>
<dbReference type="PANTHER" id="PTHR43142:SF1">
    <property type="entry name" value="CARBOXYLIC ESTER HYDROLASE"/>
    <property type="match status" value="1"/>
</dbReference>
<dbReference type="Proteomes" id="UP001307889">
    <property type="component" value="Chromosome 15"/>
</dbReference>
<name>A0ABN7BGS5_9HEMI</name>
<dbReference type="PANTHER" id="PTHR43142">
    <property type="entry name" value="CARBOXYLIC ESTER HYDROLASE"/>
    <property type="match status" value="1"/>
</dbReference>
<accession>A0ABN7BGS5</accession>
<keyword evidence="2" id="KW-0719">Serine esterase</keyword>
<evidence type="ECO:0000313" key="8">
    <source>
        <dbReference type="Proteomes" id="UP001307889"/>
    </source>
</evidence>
<evidence type="ECO:0000256" key="4">
    <source>
        <dbReference type="ARBA" id="ARBA00023180"/>
    </source>
</evidence>
<dbReference type="InterPro" id="IPR029058">
    <property type="entry name" value="AB_hydrolase_fold"/>
</dbReference>
<keyword evidence="3 5" id="KW-0378">Hydrolase</keyword>
<feature type="domain" description="Carboxylesterase type B" evidence="6">
    <location>
        <begin position="30"/>
        <end position="540"/>
    </location>
</feature>
<dbReference type="SUPFAM" id="SSF53474">
    <property type="entry name" value="alpha/beta-Hydrolases"/>
    <property type="match status" value="1"/>
</dbReference>
<reference evidence="7 8" key="1">
    <citation type="submission" date="2023-09" db="EMBL/GenBank/DDBJ databases">
        <title>Nesidiocoris tenuis whole genome shotgun sequence.</title>
        <authorList>
            <person name="Shibata T."/>
            <person name="Shimoda M."/>
            <person name="Kobayashi T."/>
            <person name="Uehara T."/>
        </authorList>
    </citation>
    <scope>NUCLEOTIDE SEQUENCE [LARGE SCALE GENOMIC DNA]</scope>
    <source>
        <strain evidence="7 8">Japan</strain>
    </source>
</reference>
<dbReference type="Gene3D" id="3.40.50.1820">
    <property type="entry name" value="alpha/beta hydrolase"/>
    <property type="match status" value="1"/>
</dbReference>
<evidence type="ECO:0000256" key="5">
    <source>
        <dbReference type="RuleBase" id="RU361235"/>
    </source>
</evidence>
<comment type="similarity">
    <text evidence="1 5">Belongs to the type-B carboxylesterase/lipase family.</text>
</comment>